<dbReference type="Proteomes" id="UP001634393">
    <property type="component" value="Unassembled WGS sequence"/>
</dbReference>
<dbReference type="SMART" id="SM00220">
    <property type="entry name" value="S_TKc"/>
    <property type="match status" value="2"/>
</dbReference>
<dbReference type="PANTHER" id="PTHR47989:SF65">
    <property type="entry name" value="PROTEIN KINASE DOMAIN-CONTAINING PROTEIN"/>
    <property type="match status" value="1"/>
</dbReference>
<dbReference type="InterPro" id="IPR001245">
    <property type="entry name" value="Ser-Thr/Tyr_kinase_cat_dom"/>
</dbReference>
<evidence type="ECO:0000313" key="14">
    <source>
        <dbReference type="EMBL" id="KAL3812991.1"/>
    </source>
</evidence>
<dbReference type="Pfam" id="PF00069">
    <property type="entry name" value="Pkinase"/>
    <property type="match status" value="1"/>
</dbReference>
<keyword evidence="6" id="KW-0418">Kinase</keyword>
<dbReference type="CDD" id="cd14066">
    <property type="entry name" value="STKc_IRAK"/>
    <property type="match status" value="2"/>
</dbReference>
<dbReference type="Pfam" id="PF12819">
    <property type="entry name" value="Malectin_like"/>
    <property type="match status" value="1"/>
</dbReference>
<evidence type="ECO:0000256" key="8">
    <source>
        <dbReference type="ARBA" id="ARBA00047899"/>
    </source>
</evidence>
<feature type="chain" id="PRO_5044888027" description="non-specific serine/threonine protein kinase" evidence="12">
    <location>
        <begin position="24"/>
        <end position="1185"/>
    </location>
</feature>
<dbReference type="EMBL" id="JBJXBP010000008">
    <property type="protein sequence ID" value="KAL3812991.1"/>
    <property type="molecule type" value="Genomic_DNA"/>
</dbReference>
<evidence type="ECO:0000313" key="15">
    <source>
        <dbReference type="Proteomes" id="UP001634393"/>
    </source>
</evidence>
<dbReference type="PANTHER" id="PTHR47989">
    <property type="entry name" value="OS01G0750732 PROTEIN"/>
    <property type="match status" value="1"/>
</dbReference>
<evidence type="ECO:0000256" key="9">
    <source>
        <dbReference type="ARBA" id="ARBA00048679"/>
    </source>
</evidence>
<keyword evidence="4" id="KW-0808">Transferase</keyword>
<feature type="domain" description="Protein kinase" evidence="13">
    <location>
        <begin position="435"/>
        <end position="712"/>
    </location>
</feature>
<evidence type="ECO:0000256" key="11">
    <source>
        <dbReference type="SAM" id="MobiDB-lite"/>
    </source>
</evidence>
<comment type="catalytic activity">
    <reaction evidence="8">
        <text>L-threonyl-[protein] + ATP = O-phospho-L-threonyl-[protein] + ADP + H(+)</text>
        <dbReference type="Rhea" id="RHEA:46608"/>
        <dbReference type="Rhea" id="RHEA-COMP:11060"/>
        <dbReference type="Rhea" id="RHEA-COMP:11605"/>
        <dbReference type="ChEBI" id="CHEBI:15378"/>
        <dbReference type="ChEBI" id="CHEBI:30013"/>
        <dbReference type="ChEBI" id="CHEBI:30616"/>
        <dbReference type="ChEBI" id="CHEBI:61977"/>
        <dbReference type="ChEBI" id="CHEBI:456216"/>
        <dbReference type="EC" id="2.7.11.1"/>
    </reaction>
</comment>
<dbReference type="InterPro" id="IPR017441">
    <property type="entry name" value="Protein_kinase_ATP_BS"/>
</dbReference>
<dbReference type="InterPro" id="IPR011009">
    <property type="entry name" value="Kinase-like_dom_sf"/>
</dbReference>
<dbReference type="SUPFAM" id="SSF56112">
    <property type="entry name" value="Protein kinase-like (PK-like)"/>
    <property type="match status" value="2"/>
</dbReference>
<keyword evidence="15" id="KW-1185">Reference proteome</keyword>
<keyword evidence="3" id="KW-0723">Serine/threonine-protein kinase</keyword>
<comment type="caution">
    <text evidence="14">The sequence shown here is derived from an EMBL/GenBank/DDBJ whole genome shotgun (WGS) entry which is preliminary data.</text>
</comment>
<proteinExistence type="predicted"/>
<feature type="binding site" evidence="10">
    <location>
        <position position="915"/>
    </location>
    <ligand>
        <name>ATP</name>
        <dbReference type="ChEBI" id="CHEBI:30616"/>
    </ligand>
</feature>
<evidence type="ECO:0000256" key="7">
    <source>
        <dbReference type="ARBA" id="ARBA00022840"/>
    </source>
</evidence>
<dbReference type="FunFam" id="1.10.510.10:FF:000095">
    <property type="entry name" value="protein STRUBBELIG-RECEPTOR FAMILY 8"/>
    <property type="match status" value="1"/>
</dbReference>
<accession>A0ABD3RMB8</accession>
<keyword evidence="5 10" id="KW-0547">Nucleotide-binding</keyword>
<feature type="domain" description="Protein kinase" evidence="13">
    <location>
        <begin position="879"/>
        <end position="1159"/>
    </location>
</feature>
<dbReference type="AlphaFoldDB" id="A0ABD3RMB8"/>
<evidence type="ECO:0000256" key="12">
    <source>
        <dbReference type="SAM" id="SignalP"/>
    </source>
</evidence>
<dbReference type="Gene3D" id="2.60.120.430">
    <property type="entry name" value="Galactose-binding lectin"/>
    <property type="match status" value="2"/>
</dbReference>
<protein>
    <recommendedName>
        <fullName evidence="2">non-specific serine/threonine protein kinase</fullName>
        <ecNumber evidence="2">2.7.11.1</ecNumber>
    </recommendedName>
</protein>
<dbReference type="FunFam" id="2.60.120.430:FF:000003">
    <property type="entry name" value="FERONIA receptor-like kinase"/>
    <property type="match status" value="1"/>
</dbReference>
<dbReference type="GO" id="GO:0004674">
    <property type="term" value="F:protein serine/threonine kinase activity"/>
    <property type="evidence" value="ECO:0007669"/>
    <property type="project" value="UniProtKB-KW"/>
</dbReference>
<dbReference type="Gene3D" id="3.30.200.20">
    <property type="entry name" value="Phosphorylase Kinase, domain 1"/>
    <property type="match status" value="2"/>
</dbReference>
<evidence type="ECO:0000256" key="1">
    <source>
        <dbReference type="ARBA" id="ARBA00004167"/>
    </source>
</evidence>
<dbReference type="PROSITE" id="PS00108">
    <property type="entry name" value="PROTEIN_KINASE_ST"/>
    <property type="match status" value="1"/>
</dbReference>
<evidence type="ECO:0000256" key="3">
    <source>
        <dbReference type="ARBA" id="ARBA00022527"/>
    </source>
</evidence>
<dbReference type="InterPro" id="IPR000719">
    <property type="entry name" value="Prot_kinase_dom"/>
</dbReference>
<dbReference type="FunFam" id="1.10.510.10:FF:000051">
    <property type="entry name" value="Receptor-like serine/threonine-protein kinase ALE2"/>
    <property type="match status" value="1"/>
</dbReference>
<dbReference type="FunFam" id="3.30.200.20:FF:000228">
    <property type="entry name" value="Serine/threonine-protein kinase BIK1"/>
    <property type="match status" value="1"/>
</dbReference>
<evidence type="ECO:0000256" key="4">
    <source>
        <dbReference type="ARBA" id="ARBA00022679"/>
    </source>
</evidence>
<dbReference type="Pfam" id="PF07714">
    <property type="entry name" value="PK_Tyr_Ser-Thr"/>
    <property type="match status" value="1"/>
</dbReference>
<evidence type="ECO:0000256" key="2">
    <source>
        <dbReference type="ARBA" id="ARBA00012513"/>
    </source>
</evidence>
<dbReference type="GO" id="GO:0005524">
    <property type="term" value="F:ATP binding"/>
    <property type="evidence" value="ECO:0007669"/>
    <property type="project" value="UniProtKB-UniRule"/>
</dbReference>
<feature type="region of interest" description="Disordered" evidence="11">
    <location>
        <begin position="830"/>
        <end position="854"/>
    </location>
</feature>
<feature type="binding site" evidence="10">
    <location>
        <position position="464"/>
    </location>
    <ligand>
        <name>ATP</name>
        <dbReference type="ChEBI" id="CHEBI:30616"/>
    </ligand>
</feature>
<evidence type="ECO:0000256" key="5">
    <source>
        <dbReference type="ARBA" id="ARBA00022741"/>
    </source>
</evidence>
<dbReference type="EC" id="2.7.11.1" evidence="2"/>
<organism evidence="14 15">
    <name type="scientific">Penstemon smallii</name>
    <dbReference type="NCBI Taxonomy" id="265156"/>
    <lineage>
        <taxon>Eukaryota</taxon>
        <taxon>Viridiplantae</taxon>
        <taxon>Streptophyta</taxon>
        <taxon>Embryophyta</taxon>
        <taxon>Tracheophyta</taxon>
        <taxon>Spermatophyta</taxon>
        <taxon>Magnoliopsida</taxon>
        <taxon>eudicotyledons</taxon>
        <taxon>Gunneridae</taxon>
        <taxon>Pentapetalae</taxon>
        <taxon>asterids</taxon>
        <taxon>lamiids</taxon>
        <taxon>Lamiales</taxon>
        <taxon>Plantaginaceae</taxon>
        <taxon>Cheloneae</taxon>
        <taxon>Penstemon</taxon>
    </lineage>
</organism>
<dbReference type="PROSITE" id="PS00107">
    <property type="entry name" value="PROTEIN_KINASE_ATP"/>
    <property type="match status" value="2"/>
</dbReference>
<dbReference type="FunFam" id="3.30.200.20:FF:000039">
    <property type="entry name" value="receptor-like protein kinase FERONIA"/>
    <property type="match status" value="1"/>
</dbReference>
<feature type="signal peptide" evidence="12">
    <location>
        <begin position="1"/>
        <end position="23"/>
    </location>
</feature>
<name>A0ABD3RMB8_9LAMI</name>
<comment type="catalytic activity">
    <reaction evidence="9">
        <text>L-seryl-[protein] + ATP = O-phospho-L-seryl-[protein] + ADP + H(+)</text>
        <dbReference type="Rhea" id="RHEA:17989"/>
        <dbReference type="Rhea" id="RHEA-COMP:9863"/>
        <dbReference type="Rhea" id="RHEA-COMP:11604"/>
        <dbReference type="ChEBI" id="CHEBI:15378"/>
        <dbReference type="ChEBI" id="CHEBI:29999"/>
        <dbReference type="ChEBI" id="CHEBI:30616"/>
        <dbReference type="ChEBI" id="CHEBI:83421"/>
        <dbReference type="ChEBI" id="CHEBI:456216"/>
        <dbReference type="EC" id="2.7.11.1"/>
    </reaction>
</comment>
<keyword evidence="12" id="KW-0732">Signal</keyword>
<comment type="subcellular location">
    <subcellularLocation>
        <location evidence="1">Membrane</location>
        <topology evidence="1">Single-pass membrane protein</topology>
    </subcellularLocation>
</comment>
<evidence type="ECO:0000256" key="6">
    <source>
        <dbReference type="ARBA" id="ARBA00022777"/>
    </source>
</evidence>
<dbReference type="GO" id="GO:0016020">
    <property type="term" value="C:membrane"/>
    <property type="evidence" value="ECO:0007669"/>
    <property type="project" value="UniProtKB-SubCell"/>
</dbReference>
<sequence>MHKFLVSAALFFTFTVLPFPVTSDIYVNCGSTGTSTAVDGREWVGDDNYPNFAIKGSSTKSTVTEHVDPVPYNTARISRSQFSYIFQVSPGQKFIRLHFNPTSSYHGFKRLNDLFTVEAGPFTLLSNFSASITADALSLNSFSKEFCLSVEEKQPLTISFFSHSQDRHAFVNGIEIISVPKSISYCQNGDVGVQVVGQKSLVYIDNNTALELVDQRSVKRDYSISPGDGFRGMFGMWGTVAKEKANRAKNFTWRVSVDVGFRYLVRLHFCQTTSENGQKNFVVLINHIIVNTNGSGPVYRNYVVMETGRKREGKRDILISLQSEDEFVYGHGPLEGFEIFKLSNHDNSLASPNPLPPTRDSPYWSIQNSLPVIGRKNKIATVVITLLCLLNIIVHMLQKNWEASFPEEQTKPSIRATRLCRSFSLAEIRLATKDFNDTVVIGKGGFGKVYKGRIGNGQEIVAIKRLKSNSKQGKREFWTEIESLSELRHVNLVSLVGYCNEHGEMIIVYEYMPNGTLADHLYRLARKNQKYSFLSWEERLNICIGAGRGIDYLHTGHGVIHRDIKSSNILLDECFVAKVSDFGLAKTQNLRDLQSHVSTNFKGTFGYFDPEYFRTHTLTRKSDTYSFGVVLLEVLCGRPAVDPLVEEDKHSLTMWARDKISRGEVDQIVAPSLRGKISPDSLKAFVGIVERCLHNEPKKRPTLANVVTHLELILEQQNTKSLVLNEIASVADVLSFTDKTQQDNTKSLVPNEITNVADRTILSVSTGQLEMASSHVQSVNGGMVNAEPRYGKEDRSKTISHMLSRIWKKAKPSKKKDSIGISISAPISHHTRKKISSRGNTVSQNDRKLLGAGGSNELISNPNFRIFSFSELKAATRNFSPDSLLGQGGFGGVYKGFLKEKSTGKYGSGSVIAVKRLSLESKQGFEEWLTEVKFLGNLRHPNLVKLLGYCSENNELLLIYEFMPNGTLHTHLFERGSAVLPWDTRLKILIGAARGLAYLHDLRIICRDVKPSNILLDGSYNAKHSDFGLAKTGPSGDNTHVSTRVIGTYGYAAPEFVATGRLYVKSDVYSFGVVFIEMLTGLRALDKNRPSTQQHLVSWIKPQLSDKSKLMKIMDPRLEGRHPPKSALLQMFQLVRNCLENEPRARPSMQEVVEILETIDSANEKLKEPRVHFSNQVANPTNNLF</sequence>
<dbReference type="InterPro" id="IPR008271">
    <property type="entry name" value="Ser/Thr_kinase_AS"/>
</dbReference>
<evidence type="ECO:0000256" key="10">
    <source>
        <dbReference type="PROSITE-ProRule" id="PRU10141"/>
    </source>
</evidence>
<dbReference type="PROSITE" id="PS50011">
    <property type="entry name" value="PROTEIN_KINASE_DOM"/>
    <property type="match status" value="2"/>
</dbReference>
<gene>
    <name evidence="14" type="ORF">ACJIZ3_014259</name>
</gene>
<dbReference type="InterPro" id="IPR024788">
    <property type="entry name" value="Malectin-like_Carb-bd_dom"/>
</dbReference>
<evidence type="ECO:0000259" key="13">
    <source>
        <dbReference type="PROSITE" id="PS50011"/>
    </source>
</evidence>
<dbReference type="Gene3D" id="1.10.510.10">
    <property type="entry name" value="Transferase(Phosphotransferase) domain 1"/>
    <property type="match status" value="2"/>
</dbReference>
<keyword evidence="7 10" id="KW-0067">ATP-binding</keyword>
<reference evidence="14 15" key="1">
    <citation type="submission" date="2024-12" db="EMBL/GenBank/DDBJ databases">
        <title>The unique morphological basis and parallel evolutionary history of personate flowers in Penstemon.</title>
        <authorList>
            <person name="Depatie T.H."/>
            <person name="Wessinger C.A."/>
        </authorList>
    </citation>
    <scope>NUCLEOTIDE SEQUENCE [LARGE SCALE GENOMIC DNA]</scope>
    <source>
        <strain evidence="14">WTNN_2</strain>
        <tissue evidence="14">Leaf</tissue>
    </source>
</reference>